<evidence type="ECO:0000259" key="6">
    <source>
        <dbReference type="SMART" id="SM01360"/>
    </source>
</evidence>
<feature type="chain" id="PRO_5046680524" description="Alpha-2-macroglobulin" evidence="4">
    <location>
        <begin position="23"/>
        <end position="1623"/>
    </location>
</feature>
<dbReference type="PANTHER" id="PTHR40094:SF1">
    <property type="entry name" value="UBIQUITIN DOMAIN-CONTAINING PROTEIN"/>
    <property type="match status" value="1"/>
</dbReference>
<keyword evidence="2 4" id="KW-0732">Signal</keyword>
<keyword evidence="3" id="KW-1003">Cell membrane</keyword>
<dbReference type="InterPro" id="IPR002890">
    <property type="entry name" value="MG2"/>
</dbReference>
<keyword evidence="3" id="KW-0646">Protease inhibitor</keyword>
<organism evidence="7 8">
    <name type="scientific">Candidatus Thiothrix anitrata</name>
    <dbReference type="NCBI Taxonomy" id="2823902"/>
    <lineage>
        <taxon>Bacteria</taxon>
        <taxon>Pseudomonadati</taxon>
        <taxon>Pseudomonadota</taxon>
        <taxon>Gammaproteobacteria</taxon>
        <taxon>Thiotrichales</taxon>
        <taxon>Thiotrichaceae</taxon>
        <taxon>Thiothrix</taxon>
    </lineage>
</organism>
<dbReference type="CDD" id="cd02891">
    <property type="entry name" value="A2M_like"/>
    <property type="match status" value="1"/>
</dbReference>
<dbReference type="Pfam" id="PF11974">
    <property type="entry name" value="bMG3"/>
    <property type="match status" value="1"/>
</dbReference>
<accession>A0ABX7X1R1</accession>
<dbReference type="Pfam" id="PF00207">
    <property type="entry name" value="A2M"/>
    <property type="match status" value="1"/>
</dbReference>
<dbReference type="Pfam" id="PF17970">
    <property type="entry name" value="bMG1"/>
    <property type="match status" value="1"/>
</dbReference>
<dbReference type="InterPro" id="IPR040639">
    <property type="entry name" value="A2MG_MG1"/>
</dbReference>
<dbReference type="Pfam" id="PF17973">
    <property type="entry name" value="bMG10"/>
    <property type="match status" value="1"/>
</dbReference>
<proteinExistence type="inferred from homology"/>
<dbReference type="Pfam" id="PF21142">
    <property type="entry name" value="A2M_bMG2"/>
    <property type="match status" value="1"/>
</dbReference>
<feature type="domain" description="Alpha-2-macroglobulin" evidence="6">
    <location>
        <begin position="935"/>
        <end position="1023"/>
    </location>
</feature>
<dbReference type="InterPro" id="IPR041203">
    <property type="entry name" value="Bact_A2M_MG5"/>
</dbReference>
<dbReference type="InterPro" id="IPR021868">
    <property type="entry name" value="Alpha_2_Macroglob_MG3"/>
</dbReference>
<keyword evidence="8" id="KW-1185">Reference proteome</keyword>
<dbReference type="PIRSF" id="PIRSF038980">
    <property type="entry name" value="A2M_bac"/>
    <property type="match status" value="1"/>
</dbReference>
<dbReference type="PANTHER" id="PTHR40094">
    <property type="entry name" value="ALPHA-2-MACROGLOBULIN HOMOLOG"/>
    <property type="match status" value="1"/>
</dbReference>
<dbReference type="InterPro" id="IPR049120">
    <property type="entry name" value="A2M_bMG2"/>
</dbReference>
<comment type="similarity">
    <text evidence="1">Belongs to the protease inhibitor I39 (alpha-2-macroglobulin) family. Bacterial alpha-2-macroglobulin subfamily.</text>
</comment>
<gene>
    <name evidence="7" type="ORF">J8380_16510</name>
</gene>
<dbReference type="InterPro" id="IPR011625">
    <property type="entry name" value="A2M_N_BRD"/>
</dbReference>
<evidence type="ECO:0000256" key="4">
    <source>
        <dbReference type="SAM" id="SignalP"/>
    </source>
</evidence>
<dbReference type="RefSeq" id="WP_210226632.1">
    <property type="nucleotide sequence ID" value="NZ_CP072800.1"/>
</dbReference>
<dbReference type="Pfam" id="PF07703">
    <property type="entry name" value="A2M_BRD"/>
    <property type="match status" value="1"/>
</dbReference>
<reference evidence="7 8" key="1">
    <citation type="submission" date="2021-04" db="EMBL/GenBank/DDBJ databases">
        <title>Genomics, taxonomy and metabolism of representatives of sulfur bacteria of the genus Thiothrix: Thiothrix fructosivorans QT, Thiothrix unzii A1T and three new species, Thiothrix subterranea sp. nov., Thiothrix litoralis sp. nov. and 'Candidatus Thiothrix anitrata' sp. nov.</title>
        <authorList>
            <person name="Ravin N.V."/>
            <person name="Smolyakov D."/>
            <person name="Rudenko T.S."/>
            <person name="Mardanov A.V."/>
            <person name="Beletsky A.V."/>
            <person name="Markov N.D."/>
            <person name="Fomenkov A.I."/>
            <person name="Roberts R.J."/>
            <person name="Karnachuk O.V."/>
            <person name="Novikov A."/>
            <person name="Grabovich M.Y."/>
        </authorList>
    </citation>
    <scope>NUCLEOTIDE SEQUENCE [LARGE SCALE GENOMIC DNA]</scope>
    <source>
        <strain evidence="7 8">A52</strain>
    </source>
</reference>
<feature type="domain" description="Alpha-2-macroglobulin bait region" evidence="5">
    <location>
        <begin position="728"/>
        <end position="872"/>
    </location>
</feature>
<evidence type="ECO:0000259" key="5">
    <source>
        <dbReference type="SMART" id="SM01359"/>
    </source>
</evidence>
<dbReference type="InterPro" id="IPR008930">
    <property type="entry name" value="Terpenoid_cyclase/PrenylTrfase"/>
</dbReference>
<dbReference type="Gene3D" id="2.60.40.1930">
    <property type="match status" value="1"/>
</dbReference>
<dbReference type="SMART" id="SM01360">
    <property type="entry name" value="A2M"/>
    <property type="match status" value="1"/>
</dbReference>
<sequence>MSCRIHRWFASLLMLLVMPWFAMPQAAATTQGVVATYSNEERLTQMLVLDISERLLDGQPALAISFSQDLDPSIPFNNFVTLTRDGKAVSGQWQVAREPQRLYFSNIQPQIEYRVQIRPGIASDKGLLLKLPVNQLVTTRDIQPAFDFASRGSILPATLHDGLPIRVLNVPEVDLEFLRVQPENLAEVLKRIRLSERLAQWHLQDIHGLTQSVFSQRYVTNTKQNAGAALVIPLQNISALTRPGLYFAVMRQPGHFNDAAYRINPFVVTNIGLHVRSYPRGLEVFVHALDSGKPLEGVSLHLQGDKELVKRKTDSDGRVSFRHRPKGDLLLSAIKDGQFAFLDLRDAPLDLSEYPVQGLVDRALAPFFYSSRDWMRPGETLDFSLLLRNRDGYPLPMDRVQLRITRPDGKVWLDEPMVASYPKLGFFKHALTLPATVLNGAWRAEVRLNPQDVQPAAELTFRVESVLPERMTLTLSSGNKPVANGEKWLVSVQGNYFHGEPASGNSFSAVRTARLNRHPLPKFETYYFGDPADGQKLGRVDLPALILSEAGSAFLEVPGFEGKVNSPLILSIAGELQEQGGRSTYQALETRFWPEQSLVGIDPLFDDAGSVVANGEANFALVRVNAAGEPSAGTRPLVVTLVREQPEYVTEYHATQGWVRRVVLTSTPVNQQKIRLDAQGHGNVRFAVLQTGRYRLEVEDAETGLKAVYPFKSGWESLEASTQRPDQITLSLDKASYRAGEQAKLRIDPPLAGEAIVTVEGESMLWSQRVSLPARGTEVTIPVDKAWNRHDLYVTVSAFHPLNKAQQPLISRSFGAVFLPMEREQRRLNVTLETDDKWIPEQTVGVTLNVANLAKQSAVVTLAAVDSKVLQATGFTIPDPFTFYFAQHAYSVKVHDAYGSLIKGIEGAVVDALTNVSSESSVSALQALLPARSMAVVSETVVFDDAGTARLELPLPAFEGQLRLMAVVASADRFGSVQREVSVRSPVALQVSAPTFLTRGSRGLVTIDVRNTTETPQVVELKLSADSRLDLTPEHYELSLERGQTQQWRIPVSAKQVLGEGKVNVMLTGTTFRTQRQVPVMLRSAFGEKYASQRRELKPGESLALDASVFQGFAPESAQVHLSMAPTPVLPIRSLVTRLLRLPAVSLEQHISRAWLHLSLDAKAAEGMGLESLTAEQRDAQVKAAVLQLAMEQLESGGFSLWGGDEDAEADVWLTAYAVDFLLDAKARGIKLPDGLLARAVRPLQTQLTAVLPQEDTRYPVSEMPEHLNFATRAYALYVLSRYDKQQLTLSQLQVMHDKERRQSQAGLPLVHLGLALNTLGDTKRGATAIAEGLAMARDDKLYAGDYGSRLRDDAVMLLLLLRNKSPVAEQAGRLVQFMDTLHNRTVLSSQELLFASLLGLHLQAVTMNAWEATLQIGDEETLLASKGMQSRALSVDALQSGVKLTAIGERSVFVNIAVDGYPSTIPALDTDPVEVTREWYTMQGQKVTPEDVKVGDLLLVQLTLRSARAVHDAVVVDMLPVGFEIENTALGDYSSLADLPLEGGERTVAELSKGVILYSELLEKDRYLAALALQAKVSYRLFYRVRVVAAADTIIPPPRVSSLYRPEVNGVGLVGGALSIAP</sequence>
<dbReference type="SUPFAM" id="SSF48239">
    <property type="entry name" value="Terpenoid cyclases/Protein prenyltransferases"/>
    <property type="match status" value="1"/>
</dbReference>
<dbReference type="Pfam" id="PF17972">
    <property type="entry name" value="bMG5"/>
    <property type="match status" value="1"/>
</dbReference>
<name>A0ABX7X1R1_9GAMM</name>
<dbReference type="InterPro" id="IPR001599">
    <property type="entry name" value="Macroglobln_a2"/>
</dbReference>
<dbReference type="InterPro" id="IPR026284">
    <property type="entry name" value="A2MG_proteobact"/>
</dbReference>
<dbReference type="InterPro" id="IPR041462">
    <property type="entry name" value="Bact_A2M_MG6"/>
</dbReference>
<evidence type="ECO:0000256" key="2">
    <source>
        <dbReference type="ARBA" id="ARBA00022729"/>
    </source>
</evidence>
<dbReference type="Pfam" id="PF01835">
    <property type="entry name" value="MG2"/>
    <property type="match status" value="1"/>
</dbReference>
<dbReference type="Gene3D" id="1.50.10.20">
    <property type="match status" value="1"/>
</dbReference>
<evidence type="ECO:0000313" key="8">
    <source>
        <dbReference type="Proteomes" id="UP000672027"/>
    </source>
</evidence>
<comment type="function">
    <text evidence="3">Protects the bacterial cell from host peptidases.</text>
</comment>
<keyword evidence="3" id="KW-0472">Membrane</keyword>
<dbReference type="Proteomes" id="UP000672027">
    <property type="component" value="Chromosome"/>
</dbReference>
<dbReference type="InterPro" id="IPR041246">
    <property type="entry name" value="Bact_MG10"/>
</dbReference>
<dbReference type="InterPro" id="IPR051802">
    <property type="entry name" value="YfhM-like"/>
</dbReference>
<evidence type="ECO:0000313" key="7">
    <source>
        <dbReference type="EMBL" id="QTR49805.1"/>
    </source>
</evidence>
<evidence type="ECO:0000256" key="1">
    <source>
        <dbReference type="ARBA" id="ARBA00010556"/>
    </source>
</evidence>
<dbReference type="EMBL" id="CP072800">
    <property type="protein sequence ID" value="QTR49805.1"/>
    <property type="molecule type" value="Genomic_DNA"/>
</dbReference>
<protein>
    <recommendedName>
        <fullName evidence="3">Alpha-2-macroglobulin</fullName>
    </recommendedName>
</protein>
<dbReference type="Pfam" id="PF17962">
    <property type="entry name" value="bMG6"/>
    <property type="match status" value="1"/>
</dbReference>
<feature type="signal peptide" evidence="4">
    <location>
        <begin position="1"/>
        <end position="22"/>
    </location>
</feature>
<evidence type="ECO:0000256" key="3">
    <source>
        <dbReference type="PIRNR" id="PIRNR038980"/>
    </source>
</evidence>
<dbReference type="SMART" id="SM01359">
    <property type="entry name" value="A2M_N_2"/>
    <property type="match status" value="1"/>
</dbReference>